<organism evidence="1 2">
    <name type="scientific">Nitrosomonas nitrosa</name>
    <dbReference type="NCBI Taxonomy" id="52442"/>
    <lineage>
        <taxon>Bacteria</taxon>
        <taxon>Pseudomonadati</taxon>
        <taxon>Pseudomonadota</taxon>
        <taxon>Betaproteobacteria</taxon>
        <taxon>Nitrosomonadales</taxon>
        <taxon>Nitrosomonadaceae</taxon>
        <taxon>Nitrosomonas</taxon>
    </lineage>
</organism>
<accession>A0A8H8YZR3</accession>
<name>A0A8H8YZR3_9PROT</name>
<proteinExistence type="predicted"/>
<dbReference type="EMBL" id="CAJNAP010000016">
    <property type="protein sequence ID" value="CAE6506972.1"/>
    <property type="molecule type" value="Genomic_DNA"/>
</dbReference>
<protein>
    <submittedName>
        <fullName evidence="1">Uncharacterized protein</fullName>
    </submittedName>
</protein>
<evidence type="ECO:0000313" key="2">
    <source>
        <dbReference type="Proteomes" id="UP000601736"/>
    </source>
</evidence>
<dbReference type="AlphaFoldDB" id="A0A8H8YZR3"/>
<dbReference type="Proteomes" id="UP000601736">
    <property type="component" value="Unassembled WGS sequence"/>
</dbReference>
<evidence type="ECO:0000313" key="1">
    <source>
        <dbReference type="EMBL" id="CAE6506972.1"/>
    </source>
</evidence>
<comment type="caution">
    <text evidence="1">The sequence shown here is derived from an EMBL/GenBank/DDBJ whole genome shotgun (WGS) entry which is preliminary data.</text>
</comment>
<sequence length="37" mass="4699">MYYVARRFYRFWQSEIESEQANPAFYNQSEYLMLFGY</sequence>
<gene>
    <name evidence="1" type="ORF">NMYAN_230044</name>
</gene>
<reference evidence="1" key="1">
    <citation type="submission" date="2021-02" db="EMBL/GenBank/DDBJ databases">
        <authorList>
            <person name="Han P."/>
        </authorList>
    </citation>
    <scope>NUCLEOTIDE SEQUENCE</scope>
    <source>
        <strain evidence="1">Nitrosomonas nitrosa 18-3D</strain>
    </source>
</reference>